<dbReference type="InterPro" id="IPR011990">
    <property type="entry name" value="TPR-like_helical_dom_sf"/>
</dbReference>
<gene>
    <name evidence="3" type="ORF">D778_01456</name>
</gene>
<comment type="caution">
    <text evidence="3">The sequence shown here is derived from an EMBL/GenBank/DDBJ whole genome shotgun (WGS) entry which is preliminary data.</text>
</comment>
<evidence type="ECO:0000256" key="2">
    <source>
        <dbReference type="ARBA" id="ARBA00022801"/>
    </source>
</evidence>
<sequence>MKTKPNSLNIGKLMLVVISLVFQQSRAQTEYLYQIGKKDSIYSKILNENRDIYIQLPDSYKSDSQEKYPVIFILDGDVLMPTLVNTHDYYSGGFMPEMVIVGISNSENRTRDLTPSKITTKYGMPFYEENGEAVNFLKFIETELIPYVEQHYPVTNYRTLIGHSYGGLFTIFTLINKPELFANYVSIDPSLDWDDQMVLKQAEKVFKEKSFEGKALYVSLSGQLHMQNQEVTIDNVMEDTSDYTLFARSNIMLSRIIEESPENNLSFKWQFYPNDLHGTIPQPSIKDGMISLFTWFQMENTDKFNAPDTPKDELKNMIEFRANKLENHFGYSVPPFPEDLLNGLGYMNIDMHQLDKSKLYFELAIKYYPKSANAYDSMADYYLATNNKKKALQMLALAYQLSGNTYYKERMQKLKIN</sequence>
<evidence type="ECO:0000313" key="4">
    <source>
        <dbReference type="Proteomes" id="UP000012024"/>
    </source>
</evidence>
<keyword evidence="4" id="KW-1185">Reference proteome</keyword>
<dbReference type="PANTHER" id="PTHR40841">
    <property type="entry name" value="SIDEROPHORE TRIACETYLFUSARININE C ESTERASE"/>
    <property type="match status" value="1"/>
</dbReference>
<dbReference type="InterPro" id="IPR000801">
    <property type="entry name" value="Esterase-like"/>
</dbReference>
<dbReference type="Pfam" id="PF00756">
    <property type="entry name" value="Esterase"/>
    <property type="match status" value="1"/>
</dbReference>
<protein>
    <submittedName>
        <fullName evidence="3">Putative esterase</fullName>
    </submittedName>
</protein>
<dbReference type="SUPFAM" id="SSF53474">
    <property type="entry name" value="alpha/beta-Hydrolases"/>
    <property type="match status" value="1"/>
</dbReference>
<dbReference type="GO" id="GO:0016788">
    <property type="term" value="F:hydrolase activity, acting on ester bonds"/>
    <property type="evidence" value="ECO:0007669"/>
    <property type="project" value="TreeGrafter"/>
</dbReference>
<dbReference type="EMBL" id="ANLA01000003">
    <property type="protein sequence ID" value="EMQ96475.1"/>
    <property type="molecule type" value="Genomic_DNA"/>
</dbReference>
<dbReference type="PANTHER" id="PTHR40841:SF2">
    <property type="entry name" value="SIDEROPHORE-DEGRADING ESTERASE (EUROFUNG)"/>
    <property type="match status" value="1"/>
</dbReference>
<dbReference type="InterPro" id="IPR052558">
    <property type="entry name" value="Siderophore_Hydrolase_D"/>
</dbReference>
<dbReference type="SUPFAM" id="SSF48452">
    <property type="entry name" value="TPR-like"/>
    <property type="match status" value="1"/>
</dbReference>
<evidence type="ECO:0000256" key="1">
    <source>
        <dbReference type="ARBA" id="ARBA00005622"/>
    </source>
</evidence>
<dbReference type="AlphaFoldDB" id="M7MNE5"/>
<evidence type="ECO:0000313" key="3">
    <source>
        <dbReference type="EMBL" id="EMQ96475.1"/>
    </source>
</evidence>
<keyword evidence="2" id="KW-0378">Hydrolase</keyword>
<name>M7MNE5_9FLAO</name>
<reference evidence="3 4" key="1">
    <citation type="submission" date="2012-12" db="EMBL/GenBank/DDBJ databases">
        <title>Genome assembly of Formosa sp. AK20.</title>
        <authorList>
            <person name="Kumar R."/>
            <person name="Khatri I."/>
            <person name="Vaidya B."/>
            <person name="Subramanian S."/>
            <person name="Pinnaka A."/>
        </authorList>
    </citation>
    <scope>NUCLEOTIDE SEQUENCE [LARGE SCALE GENOMIC DNA]</scope>
    <source>
        <strain evidence="3 4">AK20</strain>
    </source>
</reference>
<comment type="similarity">
    <text evidence="1">Belongs to the esterase D family.</text>
</comment>
<dbReference type="Gene3D" id="3.40.50.1820">
    <property type="entry name" value="alpha/beta hydrolase"/>
    <property type="match status" value="1"/>
</dbReference>
<dbReference type="eggNOG" id="COG2819">
    <property type="taxonomic scope" value="Bacteria"/>
</dbReference>
<dbReference type="InterPro" id="IPR029058">
    <property type="entry name" value="AB_hydrolase_fold"/>
</dbReference>
<organism evidence="3 4">
    <name type="scientific">Xanthomarina gelatinilytica</name>
    <dbReference type="NCBI Taxonomy" id="1137281"/>
    <lineage>
        <taxon>Bacteria</taxon>
        <taxon>Pseudomonadati</taxon>
        <taxon>Bacteroidota</taxon>
        <taxon>Flavobacteriia</taxon>
        <taxon>Flavobacteriales</taxon>
        <taxon>Flavobacteriaceae</taxon>
        <taxon>Xanthomarina</taxon>
    </lineage>
</organism>
<dbReference type="PATRIC" id="fig|1137281.3.peg.92"/>
<dbReference type="Proteomes" id="UP000012024">
    <property type="component" value="Unassembled WGS sequence"/>
</dbReference>
<dbReference type="RefSeq" id="WP_007646621.1">
    <property type="nucleotide sequence ID" value="NZ_ANLA01000003.1"/>
</dbReference>
<accession>M7MNE5</accession>
<proteinExistence type="inferred from homology"/>
<dbReference type="GeneID" id="98640044"/>